<evidence type="ECO:0000313" key="3">
    <source>
        <dbReference type="Proteomes" id="UP000799770"/>
    </source>
</evidence>
<dbReference type="GO" id="GO:0005524">
    <property type="term" value="F:ATP binding"/>
    <property type="evidence" value="ECO:0007669"/>
    <property type="project" value="InterPro"/>
</dbReference>
<dbReference type="PROSITE" id="PS50011">
    <property type="entry name" value="PROTEIN_KINASE_DOM"/>
    <property type="match status" value="1"/>
</dbReference>
<dbReference type="SUPFAM" id="SSF56112">
    <property type="entry name" value="Protein kinase-like (PK-like)"/>
    <property type="match status" value="1"/>
</dbReference>
<dbReference type="OrthoDB" id="1911848at2759"/>
<dbReference type="PANTHER" id="PTHR37542">
    <property type="entry name" value="HELO DOMAIN-CONTAINING PROTEIN-RELATED"/>
    <property type="match status" value="1"/>
</dbReference>
<dbReference type="Pfam" id="PF24476">
    <property type="entry name" value="DUF7580"/>
    <property type="match status" value="1"/>
</dbReference>
<dbReference type="Gene3D" id="1.10.510.10">
    <property type="entry name" value="Transferase(Phosphotransferase) domain 1"/>
    <property type="match status" value="1"/>
</dbReference>
<proteinExistence type="predicted"/>
<sequence length="757" mass="84833">MASTELRDASEEDIINDFKQQTRGFWSLHSRYERVTVLLLSWMEDDLGVAAEIDRLQSLFDRDFHYHTERYEIPSENPGAELANRLTQFVKSHSLSERTLSIIYYGGHASNAGNEAAGYPSWRARLVGGPSTDWFGLQLHLVNAKGDVLVLLDCCHAATKSYRSFVNGQFEILAASSSGSRVPKPGRLSFTSILIRELRTQLNAGKDIPIRWLGNHLWNNMAQPALTESPQYFTLASHDLPTIRLAPLYAPLPTEFARVNQLPSSFALLSVSFTENPTARQIADWLKSYPPNIVREVNIEGLILKAQLIKGLNDKGELFKGSVLGGLTKSTQNEILDRVLALSHAWKTSEVLAQKLRAADSTSTTQITEHLQAETLDNLRTKLTDVSESIEHGLLLDPNVDLLTARKDQVVAAFEVEKIISLRQRLLSTSSIADSLDLPRRQITWSSHPRRIKGGGLSRLRTGMFQNHSIVAEVLRYDVLSTDTTSDGLPPSVLQQFRKMVAQLCHPKDVNFHILPGLGYVHERSSKTLSLIFELSVVSGEVSAQAISFTSLSEDMARRKRVALGDRIQLAASLAQALESFHKVGWVHKSLRSENIVFFSSRKISEDDKLSAVDPTHPWLFGFEYSRPEDADTALQSDFSVDSNAYRHPERWGKPLVKFEKYHDVYSLGIILSELAYWKPVKEFPEMKQKQIDPEKVKIALIERIVQDGPHVCGQSFTDCIVSCLRFKEMIEGMPAFEAHKIFKSAIVGCLSSINGV</sequence>
<dbReference type="GO" id="GO:0004672">
    <property type="term" value="F:protein kinase activity"/>
    <property type="evidence" value="ECO:0007669"/>
    <property type="project" value="InterPro"/>
</dbReference>
<evidence type="ECO:0000313" key="2">
    <source>
        <dbReference type="EMBL" id="KAF2112294.1"/>
    </source>
</evidence>
<dbReference type="InterPro" id="IPR056002">
    <property type="entry name" value="DUF7580"/>
</dbReference>
<dbReference type="AlphaFoldDB" id="A0A6A5YZP3"/>
<feature type="domain" description="Protein kinase" evidence="1">
    <location>
        <begin position="446"/>
        <end position="757"/>
    </location>
</feature>
<gene>
    <name evidence="2" type="ORF">BDV96DRAFT_689587</name>
</gene>
<dbReference type="PANTHER" id="PTHR37542:SF3">
    <property type="entry name" value="PRION-INHIBITION AND PROPAGATION HELO DOMAIN-CONTAINING PROTEIN"/>
    <property type="match status" value="1"/>
</dbReference>
<dbReference type="Proteomes" id="UP000799770">
    <property type="component" value="Unassembled WGS sequence"/>
</dbReference>
<reference evidence="2" key="1">
    <citation type="journal article" date="2020" name="Stud. Mycol.">
        <title>101 Dothideomycetes genomes: a test case for predicting lifestyles and emergence of pathogens.</title>
        <authorList>
            <person name="Haridas S."/>
            <person name="Albert R."/>
            <person name="Binder M."/>
            <person name="Bloem J."/>
            <person name="Labutti K."/>
            <person name="Salamov A."/>
            <person name="Andreopoulos B."/>
            <person name="Baker S."/>
            <person name="Barry K."/>
            <person name="Bills G."/>
            <person name="Bluhm B."/>
            <person name="Cannon C."/>
            <person name="Castanera R."/>
            <person name="Culley D."/>
            <person name="Daum C."/>
            <person name="Ezra D."/>
            <person name="Gonzalez J."/>
            <person name="Henrissat B."/>
            <person name="Kuo A."/>
            <person name="Liang C."/>
            <person name="Lipzen A."/>
            <person name="Lutzoni F."/>
            <person name="Magnuson J."/>
            <person name="Mondo S."/>
            <person name="Nolan M."/>
            <person name="Ohm R."/>
            <person name="Pangilinan J."/>
            <person name="Park H.-J."/>
            <person name="Ramirez L."/>
            <person name="Alfaro M."/>
            <person name="Sun H."/>
            <person name="Tritt A."/>
            <person name="Yoshinaga Y."/>
            <person name="Zwiers L.-H."/>
            <person name="Turgeon B."/>
            <person name="Goodwin S."/>
            <person name="Spatafora J."/>
            <person name="Crous P."/>
            <person name="Grigoriev I."/>
        </authorList>
    </citation>
    <scope>NUCLEOTIDE SEQUENCE</scope>
    <source>
        <strain evidence="2">CBS 627.86</strain>
    </source>
</reference>
<dbReference type="InterPro" id="IPR011009">
    <property type="entry name" value="Kinase-like_dom_sf"/>
</dbReference>
<name>A0A6A5YZP3_9PLEO</name>
<dbReference type="InterPro" id="IPR000719">
    <property type="entry name" value="Prot_kinase_dom"/>
</dbReference>
<organism evidence="2 3">
    <name type="scientific">Lophiotrema nucula</name>
    <dbReference type="NCBI Taxonomy" id="690887"/>
    <lineage>
        <taxon>Eukaryota</taxon>
        <taxon>Fungi</taxon>
        <taxon>Dikarya</taxon>
        <taxon>Ascomycota</taxon>
        <taxon>Pezizomycotina</taxon>
        <taxon>Dothideomycetes</taxon>
        <taxon>Pleosporomycetidae</taxon>
        <taxon>Pleosporales</taxon>
        <taxon>Lophiotremataceae</taxon>
        <taxon>Lophiotrema</taxon>
    </lineage>
</organism>
<protein>
    <recommendedName>
        <fullName evidence="1">Protein kinase domain-containing protein</fullName>
    </recommendedName>
</protein>
<keyword evidence="3" id="KW-1185">Reference proteome</keyword>
<accession>A0A6A5YZP3</accession>
<evidence type="ECO:0000259" key="1">
    <source>
        <dbReference type="PROSITE" id="PS50011"/>
    </source>
</evidence>
<dbReference type="EMBL" id="ML977331">
    <property type="protein sequence ID" value="KAF2112294.1"/>
    <property type="molecule type" value="Genomic_DNA"/>
</dbReference>